<dbReference type="OrthoDB" id="2152435at2759"/>
<evidence type="ECO:0000256" key="1">
    <source>
        <dbReference type="SAM" id="Coils"/>
    </source>
</evidence>
<sequence>MVELKLETKLKSLCDVVSDLEKSEHSLINQLLKYKDFELNKYIRDIENQRNNEYKDIKTTINNVIEKLNEKLKLFQDRSFPEIEEIPKFKHDMLNIQHSIIELKRSSESKMYELQDEEEILVKDLETIKEEIEKPKKKLDKSKKKLPTLDKNVKKPSGNKKLVLDQETQEFVDFITAINDNHHKISRNDIVVFYKTAKKSNDLDELFENFLDVKSELENEIISSLTEWYAQFVHLKEEEKRVYSKWRLSKIKQKQNKENAFKRIDNQLDLVTLKENLIDWKKSRDEDRKSKTAYDNFFNMENKRKEINEINKRSRVKSQISQWKKECEKIDKAQKIKDKQPKKPKQTGVNKKIKQYQQKDEEFILKMQKAKKNIKVIKEVNSPKNKIEVKKDSQRIHKMTKQWLNRIKDKEPRYKPSKEIKAVQKFCDNVNRILIAKSNAEKLKQPSFKSHIVRLT</sequence>
<keyword evidence="4" id="KW-1185">Reference proteome</keyword>
<dbReference type="AlphaFoldDB" id="A0A9P0AX26"/>
<evidence type="ECO:0000313" key="4">
    <source>
        <dbReference type="Proteomes" id="UP001154078"/>
    </source>
</evidence>
<organism evidence="3 4">
    <name type="scientific">Brassicogethes aeneus</name>
    <name type="common">Rape pollen beetle</name>
    <name type="synonym">Meligethes aeneus</name>
    <dbReference type="NCBI Taxonomy" id="1431903"/>
    <lineage>
        <taxon>Eukaryota</taxon>
        <taxon>Metazoa</taxon>
        <taxon>Ecdysozoa</taxon>
        <taxon>Arthropoda</taxon>
        <taxon>Hexapoda</taxon>
        <taxon>Insecta</taxon>
        <taxon>Pterygota</taxon>
        <taxon>Neoptera</taxon>
        <taxon>Endopterygota</taxon>
        <taxon>Coleoptera</taxon>
        <taxon>Polyphaga</taxon>
        <taxon>Cucujiformia</taxon>
        <taxon>Nitidulidae</taxon>
        <taxon>Meligethinae</taxon>
        <taxon>Brassicogethes</taxon>
    </lineage>
</organism>
<evidence type="ECO:0000256" key="2">
    <source>
        <dbReference type="SAM" id="MobiDB-lite"/>
    </source>
</evidence>
<dbReference type="Proteomes" id="UP001154078">
    <property type="component" value="Chromosome 2"/>
</dbReference>
<feature type="region of interest" description="Disordered" evidence="2">
    <location>
        <begin position="334"/>
        <end position="353"/>
    </location>
</feature>
<accession>A0A9P0AX26</accession>
<gene>
    <name evidence="3" type="ORF">MELIAE_LOCUS3478</name>
</gene>
<feature type="coiled-coil region" evidence="1">
    <location>
        <begin position="111"/>
        <end position="145"/>
    </location>
</feature>
<name>A0A9P0AX26_BRAAE</name>
<reference evidence="3" key="1">
    <citation type="submission" date="2021-12" db="EMBL/GenBank/DDBJ databases">
        <authorList>
            <person name="King R."/>
        </authorList>
    </citation>
    <scope>NUCLEOTIDE SEQUENCE</scope>
</reference>
<dbReference type="EMBL" id="OV121133">
    <property type="protein sequence ID" value="CAH0550723.1"/>
    <property type="molecule type" value="Genomic_DNA"/>
</dbReference>
<protein>
    <recommendedName>
        <fullName evidence="5">Coiled-coil domain-containing protein 112-like</fullName>
    </recommendedName>
</protein>
<proteinExistence type="predicted"/>
<keyword evidence="1" id="KW-0175">Coiled coil</keyword>
<evidence type="ECO:0008006" key="5">
    <source>
        <dbReference type="Google" id="ProtNLM"/>
    </source>
</evidence>
<evidence type="ECO:0000313" key="3">
    <source>
        <dbReference type="EMBL" id="CAH0550723.1"/>
    </source>
</evidence>